<keyword evidence="4" id="KW-0274">FAD</keyword>
<keyword evidence="3" id="KW-0285">Flavoprotein</keyword>
<proteinExistence type="inferred from homology"/>
<evidence type="ECO:0000256" key="5">
    <source>
        <dbReference type="ARBA" id="ARBA00023002"/>
    </source>
</evidence>
<dbReference type="Pfam" id="PF05199">
    <property type="entry name" value="GMC_oxred_C"/>
    <property type="match status" value="1"/>
</dbReference>
<evidence type="ECO:0000259" key="8">
    <source>
        <dbReference type="Pfam" id="PF05199"/>
    </source>
</evidence>
<comment type="similarity">
    <text evidence="2">Belongs to the GMC oxidoreductase family.</text>
</comment>
<evidence type="ECO:0000256" key="2">
    <source>
        <dbReference type="ARBA" id="ARBA00010790"/>
    </source>
</evidence>
<evidence type="ECO:0000256" key="4">
    <source>
        <dbReference type="ARBA" id="ARBA00022827"/>
    </source>
</evidence>
<comment type="cofactor">
    <cofactor evidence="1">
        <name>FAD</name>
        <dbReference type="ChEBI" id="CHEBI:57692"/>
    </cofactor>
</comment>
<dbReference type="InterPro" id="IPR051473">
    <property type="entry name" value="P2Ox-like"/>
</dbReference>
<evidence type="ECO:0000313" key="9">
    <source>
        <dbReference type="EMBL" id="MFC0528990.1"/>
    </source>
</evidence>
<organism evidence="9 10">
    <name type="scientific">Phytohabitans kaempferiae</name>
    <dbReference type="NCBI Taxonomy" id="1620943"/>
    <lineage>
        <taxon>Bacteria</taxon>
        <taxon>Bacillati</taxon>
        <taxon>Actinomycetota</taxon>
        <taxon>Actinomycetes</taxon>
        <taxon>Micromonosporales</taxon>
        <taxon>Micromonosporaceae</taxon>
    </lineage>
</organism>
<feature type="compositionally biased region" description="Polar residues" evidence="6">
    <location>
        <begin position="9"/>
        <end position="28"/>
    </location>
</feature>
<dbReference type="Pfam" id="PF13450">
    <property type="entry name" value="NAD_binding_8"/>
    <property type="match status" value="1"/>
</dbReference>
<evidence type="ECO:0000256" key="3">
    <source>
        <dbReference type="ARBA" id="ARBA00022630"/>
    </source>
</evidence>
<dbReference type="Gene3D" id="3.50.50.60">
    <property type="entry name" value="FAD/NAD(P)-binding domain"/>
    <property type="match status" value="2"/>
</dbReference>
<keyword evidence="10" id="KW-1185">Reference proteome</keyword>
<dbReference type="PANTHER" id="PTHR42784">
    <property type="entry name" value="PYRANOSE 2-OXIDASE"/>
    <property type="match status" value="1"/>
</dbReference>
<gene>
    <name evidence="9" type="ORF">ACFFIA_15115</name>
</gene>
<dbReference type="EMBL" id="JBHLUH010000023">
    <property type="protein sequence ID" value="MFC0528990.1"/>
    <property type="molecule type" value="Genomic_DNA"/>
</dbReference>
<dbReference type="InterPro" id="IPR007867">
    <property type="entry name" value="GMC_OxRtase_C"/>
</dbReference>
<keyword evidence="5" id="KW-0560">Oxidoreductase</keyword>
<dbReference type="PROSITE" id="PS00221">
    <property type="entry name" value="MIP"/>
    <property type="match status" value="1"/>
</dbReference>
<dbReference type="Proteomes" id="UP001589867">
    <property type="component" value="Unassembled WGS sequence"/>
</dbReference>
<reference evidence="9 10" key="1">
    <citation type="submission" date="2024-09" db="EMBL/GenBank/DDBJ databases">
        <authorList>
            <person name="Sun Q."/>
            <person name="Mori K."/>
        </authorList>
    </citation>
    <scope>NUCLEOTIDE SEQUENCE [LARGE SCALE GENOMIC DNA]</scope>
    <source>
        <strain evidence="9 10">TBRC 3947</strain>
    </source>
</reference>
<dbReference type="SUPFAM" id="SSF51905">
    <property type="entry name" value="FAD/NAD(P)-binding domain"/>
    <property type="match status" value="1"/>
</dbReference>
<comment type="caution">
    <text evidence="9">The sequence shown here is derived from an EMBL/GenBank/DDBJ whole genome shotgun (WGS) entry which is preliminary data.</text>
</comment>
<feature type="region of interest" description="Disordered" evidence="6">
    <location>
        <begin position="1"/>
        <end position="28"/>
    </location>
</feature>
<dbReference type="InterPro" id="IPR036188">
    <property type="entry name" value="FAD/NAD-bd_sf"/>
</dbReference>
<evidence type="ECO:0000313" key="10">
    <source>
        <dbReference type="Proteomes" id="UP001589867"/>
    </source>
</evidence>
<dbReference type="InterPro" id="IPR022357">
    <property type="entry name" value="MIP_CS"/>
</dbReference>
<sequence length="528" mass="57050">MKFNRLNEKGQQMSGTSTDPGRAGDSTTEGLSADYVVIGSGMGGAVTARALAERGADVLIVERGWRMPREPQNWSPTEVFLNRRYKPDETWLDHRGRSFRPGVHYVVGGNTKVYGASLPRFRESDFEAVEHHDGTSPGWPFSYRDIEPFYGAAETMFRVHGRVGEDPTEPWRSTPFPHPALEHEPYVADLAGRLREAGAHPSANAMGLDVAAGGSCLRCYTCDGFPCIVDAKSDAETCAIAPALATGNVRLATGVRVTRLVAGPKGTSIQHAEATTADGPVRITARKFILSAGAANSAALLLGSADESHPHGLANSSGQVGRNFMMHNNAHFAAVDLSRRNDVVFQKTLSVHDWYHDGGDGYPLGVMQLVGKVQGAMMKSYAWAVPTFVLDQVAARSVEWLIMAEDLPHPENRVTVAPDGRIVVSRKARGTTTHRKLMRRSRKLLRAAGYDLIATQPFDISMNAHMCGTTVAGNDPATSVLDGYCRSHDVENLWVIDAGFFPSSAAMNPALTIAAQALRVVAESELAT</sequence>
<name>A0ABV6M2S2_9ACTN</name>
<dbReference type="Pfam" id="PF00732">
    <property type="entry name" value="GMC_oxred_N"/>
    <property type="match status" value="1"/>
</dbReference>
<evidence type="ECO:0000256" key="1">
    <source>
        <dbReference type="ARBA" id="ARBA00001974"/>
    </source>
</evidence>
<dbReference type="InterPro" id="IPR000172">
    <property type="entry name" value="GMC_OxRdtase_N"/>
</dbReference>
<feature type="domain" description="Glucose-methanol-choline oxidoreductase C-terminal" evidence="8">
    <location>
        <begin position="460"/>
        <end position="517"/>
    </location>
</feature>
<dbReference type="PANTHER" id="PTHR42784:SF1">
    <property type="entry name" value="PYRANOSE 2-OXIDASE"/>
    <property type="match status" value="1"/>
</dbReference>
<feature type="domain" description="Glucose-methanol-choline oxidoreductase N-terminal" evidence="7">
    <location>
        <begin position="195"/>
        <end position="327"/>
    </location>
</feature>
<accession>A0ABV6M2S2</accession>
<protein>
    <submittedName>
        <fullName evidence="9">GMC oxidoreductase</fullName>
    </submittedName>
</protein>
<evidence type="ECO:0000256" key="6">
    <source>
        <dbReference type="SAM" id="MobiDB-lite"/>
    </source>
</evidence>
<evidence type="ECO:0000259" key="7">
    <source>
        <dbReference type="Pfam" id="PF00732"/>
    </source>
</evidence>